<comment type="caution">
    <text evidence="1">The sequence shown here is derived from an EMBL/GenBank/DDBJ whole genome shotgun (WGS) entry which is preliminary data.</text>
</comment>
<dbReference type="OrthoDB" id="3870539at2"/>
<accession>A0A5B0A8W6</accession>
<name>A0A5B0A8W6_9ACTN</name>
<gene>
    <name evidence="1" type="ORF">FGF04_32655</name>
</gene>
<reference evidence="1 2" key="1">
    <citation type="submission" date="2019-05" db="EMBL/GenBank/DDBJ databases">
        <authorList>
            <person name="Hariharan J."/>
            <person name="Choudoir M.J."/>
            <person name="Diebold P."/>
            <person name="Panke-Buisse K."/>
            <person name="Buckley D.H."/>
        </authorList>
    </citation>
    <scope>NUCLEOTIDE SEQUENCE [LARGE SCALE GENOMIC DNA]</scope>
    <source>
        <strain evidence="1 2">SUN51</strain>
    </source>
</reference>
<evidence type="ECO:0000313" key="1">
    <source>
        <dbReference type="EMBL" id="KAA0925596.1"/>
    </source>
</evidence>
<protein>
    <submittedName>
        <fullName evidence="1">Toxin Doc</fullName>
    </submittedName>
</protein>
<proteinExistence type="predicted"/>
<organism evidence="1 2">
    <name type="scientific">Streptomyces apricus</name>
    <dbReference type="NCBI Taxonomy" id="1828112"/>
    <lineage>
        <taxon>Bacteria</taxon>
        <taxon>Bacillati</taxon>
        <taxon>Actinomycetota</taxon>
        <taxon>Actinomycetes</taxon>
        <taxon>Kitasatosporales</taxon>
        <taxon>Streptomycetaceae</taxon>
        <taxon>Streptomyces</taxon>
    </lineage>
</organism>
<dbReference type="EMBL" id="VDFC01000061">
    <property type="protein sequence ID" value="KAA0925596.1"/>
    <property type="molecule type" value="Genomic_DNA"/>
</dbReference>
<evidence type="ECO:0000313" key="2">
    <source>
        <dbReference type="Proteomes" id="UP000324965"/>
    </source>
</evidence>
<keyword evidence="2" id="KW-1185">Reference proteome</keyword>
<dbReference type="AlphaFoldDB" id="A0A5B0A8W6"/>
<dbReference type="Proteomes" id="UP000324965">
    <property type="component" value="Unassembled WGS sequence"/>
</dbReference>
<sequence>MSEILYIDVPWLLDVQDVALDDNDDVSVTDYSALVAAVARHKTRMPTLATSNPDTAWRAAALLHTIVRLEPLPHRNSLFAAFVTGQYMDQSGEGIDPPYGALSDLIRKVRESRLSIYDIADELRSWRI</sequence>
<dbReference type="RefSeq" id="WP_149514999.1">
    <property type="nucleotide sequence ID" value="NZ_VDFC01000061.1"/>
</dbReference>